<sequence length="377" mass="42103">MIIIRTDELKDICSKILTAVDDSDLSVVTETLQLKTVENTLILAVTNKEYFVEIRTELTGEVGEFNATVNAKLFLKLISQITTESIEFESVENTLVIKGNGTYKLPLIFEGEKLLELPRIEIANPTAEMNVSSDILLSILQYNSKELQKGSIVQPVQKLYYLDEKGCITFTTGACVNDFALEKPISVLLNNKLVKLFKLFKSGGDVKFTLGYDAISDDTIQTKVKFENSTVSITSILSCDDTLLRRVPVEGIRKRANDVYENQVNISKDSLIQTINRLMLFTQNGTKEIIRPYSKFVFKKDEVVIWDAKRENCETIPYVGGEATSSKYEAVLDLTDLKLTLESCTEQFVTVKYGNGQAVVISRGNVSNVIPEVSGIN</sequence>
<organism evidence="1">
    <name type="scientific">Siphoviridae sp. ctrpg19</name>
    <dbReference type="NCBI Taxonomy" id="2826481"/>
    <lineage>
        <taxon>Viruses</taxon>
        <taxon>Duplodnaviria</taxon>
        <taxon>Heunggongvirae</taxon>
        <taxon>Uroviricota</taxon>
        <taxon>Caudoviricetes</taxon>
    </lineage>
</organism>
<dbReference type="InterPro" id="IPR046938">
    <property type="entry name" value="DNA_clamp_sf"/>
</dbReference>
<reference evidence="1" key="1">
    <citation type="journal article" date="2021" name="Proc. Natl. Acad. Sci. U.S.A.">
        <title>A Catalog of Tens of Thousands of Viruses from Human Metagenomes Reveals Hidden Associations with Chronic Diseases.</title>
        <authorList>
            <person name="Tisza M.J."/>
            <person name="Buck C.B."/>
        </authorList>
    </citation>
    <scope>NUCLEOTIDE SEQUENCE</scope>
    <source>
        <strain evidence="1">Ctrpg19</strain>
    </source>
</reference>
<name>A0A8S5ML49_9CAUD</name>
<dbReference type="EMBL" id="BK014923">
    <property type="protein sequence ID" value="DAD82643.1"/>
    <property type="molecule type" value="Genomic_DNA"/>
</dbReference>
<protein>
    <submittedName>
        <fullName evidence="1">Beta clamp protein</fullName>
    </submittedName>
</protein>
<dbReference type="Gene3D" id="3.10.150.10">
    <property type="entry name" value="DNA Polymerase III, subunit A, domain 2"/>
    <property type="match status" value="1"/>
</dbReference>
<accession>A0A8S5ML49</accession>
<proteinExistence type="predicted"/>
<dbReference type="SUPFAM" id="SSF55979">
    <property type="entry name" value="DNA clamp"/>
    <property type="match status" value="1"/>
</dbReference>
<evidence type="ECO:0000313" key="1">
    <source>
        <dbReference type="EMBL" id="DAD82643.1"/>
    </source>
</evidence>